<proteinExistence type="predicted"/>
<gene>
    <name evidence="1" type="ORF">UC7_00343</name>
</gene>
<dbReference type="Proteomes" id="UP000013840">
    <property type="component" value="Unassembled WGS sequence"/>
</dbReference>
<dbReference type="EMBL" id="AJAU01000004">
    <property type="protein sequence ID" value="EOL50570.1"/>
    <property type="molecule type" value="Genomic_DNA"/>
</dbReference>
<keyword evidence="2" id="KW-1185">Reference proteome</keyword>
<dbReference type="PATRIC" id="fig|1158612.3.peg.352"/>
<reference evidence="1 2" key="1">
    <citation type="submission" date="2013-02" db="EMBL/GenBank/DDBJ databases">
        <title>The Genome Sequence of Enterococcus caccae BAA-1240.</title>
        <authorList>
            <consortium name="The Broad Institute Genome Sequencing Platform"/>
            <consortium name="The Broad Institute Genome Sequencing Center for Infectious Disease"/>
            <person name="Earl A.M."/>
            <person name="Gilmore M.S."/>
            <person name="Lebreton F."/>
            <person name="Walker B."/>
            <person name="Young S.K."/>
            <person name="Zeng Q."/>
            <person name="Gargeya S."/>
            <person name="Fitzgerald M."/>
            <person name="Haas B."/>
            <person name="Abouelleil A."/>
            <person name="Alvarado L."/>
            <person name="Arachchi H.M."/>
            <person name="Berlin A.M."/>
            <person name="Chapman S.B."/>
            <person name="Dewar J."/>
            <person name="Goldberg J."/>
            <person name="Griggs A."/>
            <person name="Gujja S."/>
            <person name="Hansen M."/>
            <person name="Howarth C."/>
            <person name="Imamovic A."/>
            <person name="Larimer J."/>
            <person name="McCowan C."/>
            <person name="Murphy C."/>
            <person name="Neiman D."/>
            <person name="Pearson M."/>
            <person name="Priest M."/>
            <person name="Roberts A."/>
            <person name="Saif S."/>
            <person name="Shea T."/>
            <person name="Sisk P."/>
            <person name="Sykes S."/>
            <person name="Wortman J."/>
            <person name="Nusbaum C."/>
            <person name="Birren B."/>
        </authorList>
    </citation>
    <scope>NUCLEOTIDE SEQUENCE [LARGE SCALE GENOMIC DNA]</scope>
    <source>
        <strain evidence="1 2">ATCC BAA-1240</strain>
    </source>
</reference>
<evidence type="ECO:0000313" key="2">
    <source>
        <dbReference type="Proteomes" id="UP000013840"/>
    </source>
</evidence>
<accession>R3X924</accession>
<sequence>MNRSLVQDNKMGVEKELFCIPLNKETQKMERLADAISNDFNSFLENKEKFLNENNFNIQISTEGYIYEEYKFFNDDRLANISKTKSVRAFIDLLTEYKKMPASFERLTKYEEAEPRMIAAVNVAIAGNVAAIVEYAVIAAVAYVLGVPVPDDPILENANITFNVQSIRYDLKYLNIVMLAQSLYGETFAKEVDQYICCKIKELPERLLKNGAKKFRNGSTLSSIVEG</sequence>
<dbReference type="RefSeq" id="WP_010770547.1">
    <property type="nucleotide sequence ID" value="NZ_KB946332.1"/>
</dbReference>
<evidence type="ECO:0000313" key="1">
    <source>
        <dbReference type="EMBL" id="EOL50570.1"/>
    </source>
</evidence>
<comment type="caution">
    <text evidence="1">The sequence shown here is derived from an EMBL/GenBank/DDBJ whole genome shotgun (WGS) entry which is preliminary data.</text>
</comment>
<protein>
    <submittedName>
        <fullName evidence="1">Uncharacterized protein</fullName>
    </submittedName>
</protein>
<name>R3X924_9ENTE</name>
<organism evidence="1 2">
    <name type="scientific">Enterococcus caccae ATCC BAA-1240</name>
    <dbReference type="NCBI Taxonomy" id="1158612"/>
    <lineage>
        <taxon>Bacteria</taxon>
        <taxon>Bacillati</taxon>
        <taxon>Bacillota</taxon>
        <taxon>Bacilli</taxon>
        <taxon>Lactobacillales</taxon>
        <taxon>Enterococcaceae</taxon>
        <taxon>Enterococcus</taxon>
    </lineage>
</organism>
<dbReference type="AlphaFoldDB" id="R3X924"/>